<name>A0AAE0I4R6_9PEZI</name>
<gene>
    <name evidence="1" type="ORF">B0H66DRAFT_602977</name>
</gene>
<dbReference type="Proteomes" id="UP001283341">
    <property type="component" value="Unassembled WGS sequence"/>
</dbReference>
<organism evidence="1 2">
    <name type="scientific">Apodospora peruviana</name>
    <dbReference type="NCBI Taxonomy" id="516989"/>
    <lineage>
        <taxon>Eukaryota</taxon>
        <taxon>Fungi</taxon>
        <taxon>Dikarya</taxon>
        <taxon>Ascomycota</taxon>
        <taxon>Pezizomycotina</taxon>
        <taxon>Sordariomycetes</taxon>
        <taxon>Sordariomycetidae</taxon>
        <taxon>Sordariales</taxon>
        <taxon>Lasiosphaeriaceae</taxon>
        <taxon>Apodospora</taxon>
    </lineage>
</organism>
<reference evidence="1" key="2">
    <citation type="submission" date="2023-06" db="EMBL/GenBank/DDBJ databases">
        <authorList>
            <consortium name="Lawrence Berkeley National Laboratory"/>
            <person name="Haridas S."/>
            <person name="Hensen N."/>
            <person name="Bonometti L."/>
            <person name="Westerberg I."/>
            <person name="Brannstrom I.O."/>
            <person name="Guillou S."/>
            <person name="Cros-Aarteil S."/>
            <person name="Calhoun S."/>
            <person name="Kuo A."/>
            <person name="Mondo S."/>
            <person name="Pangilinan J."/>
            <person name="Riley R."/>
            <person name="Labutti K."/>
            <person name="Andreopoulos B."/>
            <person name="Lipzen A."/>
            <person name="Chen C."/>
            <person name="Yanf M."/>
            <person name="Daum C."/>
            <person name="Ng V."/>
            <person name="Clum A."/>
            <person name="Steindorff A."/>
            <person name="Ohm R."/>
            <person name="Martin F."/>
            <person name="Silar P."/>
            <person name="Natvig D."/>
            <person name="Lalanne C."/>
            <person name="Gautier V."/>
            <person name="Ament-Velasquez S.L."/>
            <person name="Kruys A."/>
            <person name="Hutchinson M.I."/>
            <person name="Powell A.J."/>
            <person name="Barry K."/>
            <person name="Miller A.N."/>
            <person name="Grigoriev I.V."/>
            <person name="Debuchy R."/>
            <person name="Gladieux P."/>
            <person name="Thoren M.H."/>
            <person name="Johannesson H."/>
        </authorList>
    </citation>
    <scope>NUCLEOTIDE SEQUENCE</scope>
    <source>
        <strain evidence="1">CBS 118394</strain>
    </source>
</reference>
<sequence length="71" mass="7949">MSYYCWRVRLLFACGCTEDTATAHICGGNGAKKCNEWITTRSTRKRCTHHRDGASLNKHDDEAAAVDDELS</sequence>
<comment type="caution">
    <text evidence="1">The sequence shown here is derived from an EMBL/GenBank/DDBJ whole genome shotgun (WGS) entry which is preliminary data.</text>
</comment>
<keyword evidence="2" id="KW-1185">Reference proteome</keyword>
<dbReference type="AlphaFoldDB" id="A0AAE0I4R6"/>
<dbReference type="EMBL" id="JAUEDM010000004">
    <property type="protein sequence ID" value="KAK3318386.1"/>
    <property type="molecule type" value="Genomic_DNA"/>
</dbReference>
<proteinExistence type="predicted"/>
<evidence type="ECO:0000313" key="1">
    <source>
        <dbReference type="EMBL" id="KAK3318386.1"/>
    </source>
</evidence>
<evidence type="ECO:0000313" key="2">
    <source>
        <dbReference type="Proteomes" id="UP001283341"/>
    </source>
</evidence>
<accession>A0AAE0I4R6</accession>
<reference evidence="1" key="1">
    <citation type="journal article" date="2023" name="Mol. Phylogenet. Evol.">
        <title>Genome-scale phylogeny and comparative genomics of the fungal order Sordariales.</title>
        <authorList>
            <person name="Hensen N."/>
            <person name="Bonometti L."/>
            <person name="Westerberg I."/>
            <person name="Brannstrom I.O."/>
            <person name="Guillou S."/>
            <person name="Cros-Aarteil S."/>
            <person name="Calhoun S."/>
            <person name="Haridas S."/>
            <person name="Kuo A."/>
            <person name="Mondo S."/>
            <person name="Pangilinan J."/>
            <person name="Riley R."/>
            <person name="LaButti K."/>
            <person name="Andreopoulos B."/>
            <person name="Lipzen A."/>
            <person name="Chen C."/>
            <person name="Yan M."/>
            <person name="Daum C."/>
            <person name="Ng V."/>
            <person name="Clum A."/>
            <person name="Steindorff A."/>
            <person name="Ohm R.A."/>
            <person name="Martin F."/>
            <person name="Silar P."/>
            <person name="Natvig D.O."/>
            <person name="Lalanne C."/>
            <person name="Gautier V."/>
            <person name="Ament-Velasquez S.L."/>
            <person name="Kruys A."/>
            <person name="Hutchinson M.I."/>
            <person name="Powell A.J."/>
            <person name="Barry K."/>
            <person name="Miller A.N."/>
            <person name="Grigoriev I.V."/>
            <person name="Debuchy R."/>
            <person name="Gladieux P."/>
            <person name="Hiltunen Thoren M."/>
            <person name="Johannesson H."/>
        </authorList>
    </citation>
    <scope>NUCLEOTIDE SEQUENCE</scope>
    <source>
        <strain evidence="1">CBS 118394</strain>
    </source>
</reference>
<protein>
    <submittedName>
        <fullName evidence="1">Uncharacterized protein</fullName>
    </submittedName>
</protein>